<comment type="caution">
    <text evidence="2">The sequence shown here is derived from an EMBL/GenBank/DDBJ whole genome shotgun (WGS) entry which is preliminary data.</text>
</comment>
<name>A0A699TKK2_TANCI</name>
<feature type="region of interest" description="Disordered" evidence="1">
    <location>
        <begin position="67"/>
        <end position="103"/>
    </location>
</feature>
<sequence>FKNSSKNLSKLLDYQIIDKCKTSLGYNAVPPPYTGNFLPPKPDLSGLEEFENEPIVTEPTVKKPAVKISEAKASADKPKEERKNFSPPLIEDWISDSEDEAKSKPKIEKKLLNLVFLK</sequence>
<dbReference type="AlphaFoldDB" id="A0A699TKK2"/>
<feature type="non-terminal residue" evidence="2">
    <location>
        <position position="1"/>
    </location>
</feature>
<feature type="compositionally biased region" description="Basic and acidic residues" evidence="1">
    <location>
        <begin position="69"/>
        <end position="84"/>
    </location>
</feature>
<reference evidence="2" key="1">
    <citation type="journal article" date="2019" name="Sci. Rep.">
        <title>Draft genome of Tanacetum cinerariifolium, the natural source of mosquito coil.</title>
        <authorList>
            <person name="Yamashiro T."/>
            <person name="Shiraishi A."/>
            <person name="Satake H."/>
            <person name="Nakayama K."/>
        </authorList>
    </citation>
    <scope>NUCLEOTIDE SEQUENCE</scope>
</reference>
<proteinExistence type="predicted"/>
<evidence type="ECO:0000313" key="2">
    <source>
        <dbReference type="EMBL" id="GFD10293.1"/>
    </source>
</evidence>
<evidence type="ECO:0000256" key="1">
    <source>
        <dbReference type="SAM" id="MobiDB-lite"/>
    </source>
</evidence>
<protein>
    <submittedName>
        <fullName evidence="2">Uncharacterized protein</fullName>
    </submittedName>
</protein>
<gene>
    <name evidence="2" type="ORF">Tci_882262</name>
</gene>
<accession>A0A699TKK2</accession>
<organism evidence="2">
    <name type="scientific">Tanacetum cinerariifolium</name>
    <name type="common">Dalmatian daisy</name>
    <name type="synonym">Chrysanthemum cinerariifolium</name>
    <dbReference type="NCBI Taxonomy" id="118510"/>
    <lineage>
        <taxon>Eukaryota</taxon>
        <taxon>Viridiplantae</taxon>
        <taxon>Streptophyta</taxon>
        <taxon>Embryophyta</taxon>
        <taxon>Tracheophyta</taxon>
        <taxon>Spermatophyta</taxon>
        <taxon>Magnoliopsida</taxon>
        <taxon>eudicotyledons</taxon>
        <taxon>Gunneridae</taxon>
        <taxon>Pentapetalae</taxon>
        <taxon>asterids</taxon>
        <taxon>campanulids</taxon>
        <taxon>Asterales</taxon>
        <taxon>Asteraceae</taxon>
        <taxon>Asteroideae</taxon>
        <taxon>Anthemideae</taxon>
        <taxon>Anthemidinae</taxon>
        <taxon>Tanacetum</taxon>
    </lineage>
</organism>
<dbReference type="EMBL" id="BKCJ011251322">
    <property type="protein sequence ID" value="GFD10293.1"/>
    <property type="molecule type" value="Genomic_DNA"/>
</dbReference>